<evidence type="ECO:0000313" key="2">
    <source>
        <dbReference type="Proteomes" id="UP000814140"/>
    </source>
</evidence>
<reference evidence="1" key="2">
    <citation type="journal article" date="2022" name="New Phytol.">
        <title>Evolutionary transition to the ectomycorrhizal habit in the genomes of a hyperdiverse lineage of mushroom-forming fungi.</title>
        <authorList>
            <person name="Looney B."/>
            <person name="Miyauchi S."/>
            <person name="Morin E."/>
            <person name="Drula E."/>
            <person name="Courty P.E."/>
            <person name="Kohler A."/>
            <person name="Kuo A."/>
            <person name="LaButti K."/>
            <person name="Pangilinan J."/>
            <person name="Lipzen A."/>
            <person name="Riley R."/>
            <person name="Andreopoulos W."/>
            <person name="He G."/>
            <person name="Johnson J."/>
            <person name="Nolan M."/>
            <person name="Tritt A."/>
            <person name="Barry K.W."/>
            <person name="Grigoriev I.V."/>
            <person name="Nagy L.G."/>
            <person name="Hibbett D."/>
            <person name="Henrissat B."/>
            <person name="Matheny P.B."/>
            <person name="Labbe J."/>
            <person name="Martin F.M."/>
        </authorList>
    </citation>
    <scope>NUCLEOTIDE SEQUENCE</scope>
    <source>
        <strain evidence="1">HHB10654</strain>
    </source>
</reference>
<evidence type="ECO:0000313" key="1">
    <source>
        <dbReference type="EMBL" id="KAI0064703.1"/>
    </source>
</evidence>
<dbReference type="Proteomes" id="UP000814140">
    <property type="component" value="Unassembled WGS sequence"/>
</dbReference>
<proteinExistence type="predicted"/>
<accession>A0ACB8T938</accession>
<dbReference type="EMBL" id="MU277198">
    <property type="protein sequence ID" value="KAI0064703.1"/>
    <property type="molecule type" value="Genomic_DNA"/>
</dbReference>
<name>A0ACB8T938_9AGAM</name>
<comment type="caution">
    <text evidence="1">The sequence shown here is derived from an EMBL/GenBank/DDBJ whole genome shotgun (WGS) entry which is preliminary data.</text>
</comment>
<reference evidence="1" key="1">
    <citation type="submission" date="2021-03" db="EMBL/GenBank/DDBJ databases">
        <authorList>
            <consortium name="DOE Joint Genome Institute"/>
            <person name="Ahrendt S."/>
            <person name="Looney B.P."/>
            <person name="Miyauchi S."/>
            <person name="Morin E."/>
            <person name="Drula E."/>
            <person name="Courty P.E."/>
            <person name="Chicoki N."/>
            <person name="Fauchery L."/>
            <person name="Kohler A."/>
            <person name="Kuo A."/>
            <person name="Labutti K."/>
            <person name="Pangilinan J."/>
            <person name="Lipzen A."/>
            <person name="Riley R."/>
            <person name="Andreopoulos W."/>
            <person name="He G."/>
            <person name="Johnson J."/>
            <person name="Barry K.W."/>
            <person name="Grigoriev I.V."/>
            <person name="Nagy L."/>
            <person name="Hibbett D."/>
            <person name="Henrissat B."/>
            <person name="Matheny P.B."/>
            <person name="Labbe J."/>
            <person name="Martin F."/>
        </authorList>
    </citation>
    <scope>NUCLEOTIDE SEQUENCE</scope>
    <source>
        <strain evidence="1">HHB10654</strain>
    </source>
</reference>
<keyword evidence="2" id="KW-1185">Reference proteome</keyword>
<gene>
    <name evidence="1" type="ORF">BV25DRAFT_1823107</name>
</gene>
<protein>
    <submittedName>
        <fullName evidence="1">NAD-P-binding protein</fullName>
    </submittedName>
</protein>
<organism evidence="1 2">
    <name type="scientific">Artomyces pyxidatus</name>
    <dbReference type="NCBI Taxonomy" id="48021"/>
    <lineage>
        <taxon>Eukaryota</taxon>
        <taxon>Fungi</taxon>
        <taxon>Dikarya</taxon>
        <taxon>Basidiomycota</taxon>
        <taxon>Agaricomycotina</taxon>
        <taxon>Agaricomycetes</taxon>
        <taxon>Russulales</taxon>
        <taxon>Auriscalpiaceae</taxon>
        <taxon>Artomyces</taxon>
    </lineage>
</organism>
<sequence>MRLTVGTAAVASVFDPPEGQAPYSYVFDLSGDVSYDRPEEVQINHTLNVARIVGEEAAKRKVKVYVRVQLPWYECPEKGSHDEKEEIKTVGAIGTWWHESLRYLGGIEDLNLVIIRLGIMYGPYIDFGRIPNVLTVAAVYGYMKKPMKSLWSPGKNPMNTIHSEDVAAGLWAAAQWMAGLGRAEADKVAGEVIPFLNSKDKVGAVVGVRPADQKIVAPLFNLADDSGTTLHKAGETMTGIFGTTFEYHNFVTSTMIRFRLEDVVEDINEAHVSAWAEMITTSNPPVPNTHLSAYMDTFTLSKHSIALSNAKFKRIIGYKFKHPDMTPDLMRDIVDKWKDEGSWPKFDA</sequence>